<feature type="region of interest" description="Disordered" evidence="1">
    <location>
        <begin position="130"/>
        <end position="158"/>
    </location>
</feature>
<comment type="caution">
    <text evidence="2">The sequence shown here is derived from an EMBL/GenBank/DDBJ whole genome shotgun (WGS) entry which is preliminary data.</text>
</comment>
<evidence type="ECO:0000313" key="2">
    <source>
        <dbReference type="EMBL" id="KAL0950952.1"/>
    </source>
</evidence>
<evidence type="ECO:0000256" key="1">
    <source>
        <dbReference type="SAM" id="MobiDB-lite"/>
    </source>
</evidence>
<reference evidence="3" key="1">
    <citation type="submission" date="2024-06" db="EMBL/GenBank/DDBJ databases">
        <title>Multi-omics analyses provide insights into the biosynthesis of the anticancer antibiotic pleurotin in Hohenbuehelia grisea.</title>
        <authorList>
            <person name="Weaver J.A."/>
            <person name="Alberti F."/>
        </authorList>
    </citation>
    <scope>NUCLEOTIDE SEQUENCE [LARGE SCALE GENOMIC DNA]</scope>
    <source>
        <strain evidence="3">T-177</strain>
    </source>
</reference>
<dbReference type="Gene3D" id="3.40.50.10190">
    <property type="entry name" value="BRCT domain"/>
    <property type="match status" value="1"/>
</dbReference>
<protein>
    <recommendedName>
        <fullName evidence="4">BRCT domain-containing protein</fullName>
    </recommendedName>
</protein>
<dbReference type="SUPFAM" id="SSF52113">
    <property type="entry name" value="BRCT domain"/>
    <property type="match status" value="1"/>
</dbReference>
<evidence type="ECO:0008006" key="4">
    <source>
        <dbReference type="Google" id="ProtNLM"/>
    </source>
</evidence>
<dbReference type="EMBL" id="JASNQZ010000011">
    <property type="protein sequence ID" value="KAL0950952.1"/>
    <property type="molecule type" value="Genomic_DNA"/>
</dbReference>
<accession>A0ABR3J5T8</accession>
<feature type="region of interest" description="Disordered" evidence="1">
    <location>
        <begin position="1"/>
        <end position="29"/>
    </location>
</feature>
<gene>
    <name evidence="2" type="ORF">HGRIS_007704</name>
</gene>
<organism evidence="2 3">
    <name type="scientific">Hohenbuehelia grisea</name>
    <dbReference type="NCBI Taxonomy" id="104357"/>
    <lineage>
        <taxon>Eukaryota</taxon>
        <taxon>Fungi</taxon>
        <taxon>Dikarya</taxon>
        <taxon>Basidiomycota</taxon>
        <taxon>Agaricomycotina</taxon>
        <taxon>Agaricomycetes</taxon>
        <taxon>Agaricomycetidae</taxon>
        <taxon>Agaricales</taxon>
        <taxon>Pleurotineae</taxon>
        <taxon>Pleurotaceae</taxon>
        <taxon>Hohenbuehelia</taxon>
    </lineage>
</organism>
<name>A0ABR3J5T8_9AGAR</name>
<sequence length="198" mass="21225">MSDSESDLIDLTGSPLPKTSKAAQPAPDHRDIRMAAGSTWKPAVSKVLAGQTFHFVGVWATMSAENAKEICRANGGTVVTASKLPSYVVIGAKSAHTTLEVAQKLGGEVLTEAAYLSMILGDKKENLNSKKRAADADAAGPSKPRKAPRKSEPTPATDADLKRVGDFLYGGRYGYRRKLLLRLTAEDKFSRPSVVRAR</sequence>
<dbReference type="Proteomes" id="UP001556367">
    <property type="component" value="Unassembled WGS sequence"/>
</dbReference>
<dbReference type="InterPro" id="IPR036420">
    <property type="entry name" value="BRCT_dom_sf"/>
</dbReference>
<evidence type="ECO:0000313" key="3">
    <source>
        <dbReference type="Proteomes" id="UP001556367"/>
    </source>
</evidence>
<proteinExistence type="predicted"/>
<keyword evidence="3" id="KW-1185">Reference proteome</keyword>